<evidence type="ECO:0000313" key="2">
    <source>
        <dbReference type="Proteomes" id="UP001185015"/>
    </source>
</evidence>
<accession>A0AA90TYM9</accession>
<gene>
    <name evidence="1" type="ORF">J2750_000879</name>
</gene>
<dbReference type="Proteomes" id="UP001185015">
    <property type="component" value="Unassembled WGS sequence"/>
</dbReference>
<proteinExistence type="predicted"/>
<dbReference type="EMBL" id="JAVDQI010000002">
    <property type="protein sequence ID" value="MDR6222434.1"/>
    <property type="molecule type" value="Genomic_DNA"/>
</dbReference>
<evidence type="ECO:0000313" key="1">
    <source>
        <dbReference type="EMBL" id="MDR6222434.1"/>
    </source>
</evidence>
<keyword evidence="2" id="KW-1185">Reference proteome</keyword>
<dbReference type="AlphaFoldDB" id="A0AA90TYM9"/>
<protein>
    <submittedName>
        <fullName evidence="1">Uncharacterized protein</fullName>
    </submittedName>
</protein>
<organism evidence="1 2">
    <name type="scientific">Methanococcoides alaskense</name>
    <dbReference type="NCBI Taxonomy" id="325778"/>
    <lineage>
        <taxon>Archaea</taxon>
        <taxon>Methanobacteriati</taxon>
        <taxon>Methanobacteriota</taxon>
        <taxon>Stenosarchaea group</taxon>
        <taxon>Methanomicrobia</taxon>
        <taxon>Methanosarcinales</taxon>
        <taxon>Methanosarcinaceae</taxon>
        <taxon>Methanococcoides</taxon>
    </lineage>
</organism>
<sequence>MSAGNERSQHLQIPHSHTKICRLVACISDKNSPLSGKIIQQEMCKRHGNGIKSHIYSLPKFRYTTYPTNAPNMNAEELKSSECFAMGPIQLLQSTIYKDIINDHEVQRQCKKSPTKSSNRICRPFRDESSLRRSAAKFALITIALMQSTKKIACCWINHVNR</sequence>
<reference evidence="1 2" key="1">
    <citation type="submission" date="2023-07" db="EMBL/GenBank/DDBJ databases">
        <title>Genomic Encyclopedia of Type Strains, Phase IV (KMG-IV): sequencing the most valuable type-strain genomes for metagenomic binning, comparative biology and taxonomic classification.</title>
        <authorList>
            <person name="Goeker M."/>
        </authorList>
    </citation>
    <scope>NUCLEOTIDE SEQUENCE [LARGE SCALE GENOMIC DNA]</scope>
    <source>
        <strain evidence="1 2">DSM 17273</strain>
    </source>
</reference>
<comment type="caution">
    <text evidence="1">The sequence shown here is derived from an EMBL/GenBank/DDBJ whole genome shotgun (WGS) entry which is preliminary data.</text>
</comment>
<name>A0AA90TYM9_9EURY</name>